<sequence length="212" mass="24101">MNGLLDYIEGTIQHMKDEHADLITETFSTLYADYETNPTQENLNKAVTGLQEVYNIASVGGDGRSPPLPTLKELADKIYECAQTELRMVHGEDFTLPRQHIDIDYDDCPTDEVSSINHHIPEIQRLKTSLYRNVCCIYHKTIHAVNASLLNIVIGNHSESNNQVTEQFDSQFPTMVLFQLTESICGLIHNNLQLLRNSVEIHLRRMGDAYLD</sequence>
<name>E3MVL1_CAERE</name>
<dbReference type="InParanoid" id="E3MVL1"/>
<accession>E3MVL1</accession>
<organism evidence="2">
    <name type="scientific">Caenorhabditis remanei</name>
    <name type="common">Caenorhabditis vulgaris</name>
    <dbReference type="NCBI Taxonomy" id="31234"/>
    <lineage>
        <taxon>Eukaryota</taxon>
        <taxon>Metazoa</taxon>
        <taxon>Ecdysozoa</taxon>
        <taxon>Nematoda</taxon>
        <taxon>Chromadorea</taxon>
        <taxon>Rhabditida</taxon>
        <taxon>Rhabditina</taxon>
        <taxon>Rhabditomorpha</taxon>
        <taxon>Rhabditoidea</taxon>
        <taxon>Rhabditidae</taxon>
        <taxon>Peloderinae</taxon>
        <taxon>Caenorhabditis</taxon>
    </lineage>
</organism>
<gene>
    <name evidence="1" type="ORF">CRE_24064</name>
</gene>
<dbReference type="EMBL" id="DS268483">
    <property type="protein sequence ID" value="EFP10254.1"/>
    <property type="molecule type" value="Genomic_DNA"/>
</dbReference>
<proteinExistence type="predicted"/>
<reference evidence="1" key="1">
    <citation type="submission" date="2007-07" db="EMBL/GenBank/DDBJ databases">
        <title>PCAP assembly of the Caenorhabditis remanei genome.</title>
        <authorList>
            <consortium name="The Caenorhabditis remanei Sequencing Consortium"/>
            <person name="Wilson R.K."/>
        </authorList>
    </citation>
    <scope>NUCLEOTIDE SEQUENCE [LARGE SCALE GENOMIC DNA]</scope>
    <source>
        <strain evidence="1">PB4641</strain>
    </source>
</reference>
<dbReference type="HOGENOM" id="CLU_1300715_0_0_1"/>
<dbReference type="eggNOG" id="ENOG502TKAQ">
    <property type="taxonomic scope" value="Eukaryota"/>
</dbReference>
<protein>
    <submittedName>
        <fullName evidence="1">Uncharacterized protein</fullName>
    </submittedName>
</protein>
<evidence type="ECO:0000313" key="2">
    <source>
        <dbReference type="Proteomes" id="UP000008281"/>
    </source>
</evidence>
<evidence type="ECO:0000313" key="1">
    <source>
        <dbReference type="EMBL" id="EFP10254.1"/>
    </source>
</evidence>
<dbReference type="Proteomes" id="UP000008281">
    <property type="component" value="Unassembled WGS sequence"/>
</dbReference>
<dbReference type="AlphaFoldDB" id="E3MVL1"/>
<keyword evidence="2" id="KW-1185">Reference proteome</keyword>